<comment type="caution">
    <text evidence="2">The sequence shown here is derived from an EMBL/GenBank/DDBJ whole genome shotgun (WGS) entry which is preliminary data.</text>
</comment>
<feature type="compositionally biased region" description="Polar residues" evidence="1">
    <location>
        <begin position="2122"/>
        <end position="2135"/>
    </location>
</feature>
<feature type="region of interest" description="Disordered" evidence="1">
    <location>
        <begin position="943"/>
        <end position="968"/>
    </location>
</feature>
<feature type="region of interest" description="Disordered" evidence="1">
    <location>
        <begin position="2532"/>
        <end position="2565"/>
    </location>
</feature>
<gene>
    <name evidence="2" type="ORF">KIPB_000313</name>
</gene>
<dbReference type="EMBL" id="BDIP01000034">
    <property type="protein sequence ID" value="GIQ79641.1"/>
    <property type="molecule type" value="Genomic_DNA"/>
</dbReference>
<evidence type="ECO:0000313" key="3">
    <source>
        <dbReference type="Proteomes" id="UP000265618"/>
    </source>
</evidence>
<dbReference type="Proteomes" id="UP000265618">
    <property type="component" value="Unassembled WGS sequence"/>
</dbReference>
<evidence type="ECO:0000256" key="1">
    <source>
        <dbReference type="SAM" id="MobiDB-lite"/>
    </source>
</evidence>
<evidence type="ECO:0000313" key="2">
    <source>
        <dbReference type="EMBL" id="GIQ79641.1"/>
    </source>
</evidence>
<sequence length="2663" mass="288458">MTFFMAPSDLSSSMIWGIVCCTFLKACEDTSQYESFLHRYGEYLLSSVSYYGHNSLSLSKISRGEGEGVSLSKKNQSLVHTLVEYAPIERKGEGETEREGEGEGEGERQLWVEALGERLPDVQRVACLSGISVRGVYIILLNVARINTPRREGDGEGEREREGDDVGAWVSSDLGALDWFRSIPLSAMLHLVLTELSMAALASVMVARLTTQAYTQQASSPSDVAKKESDGERETAGEGEGEVEKESAPEEVSISSYMQRHRATAVLSLIRSLSVVTSALTALHNAQTSADASVSSAVPTGVVSSVHRLYHPLTQALLEHTSVLCPLSHSSRHSLMKSIALSSSLPPSHAMPRSIQAALAVTVLFGGRDGLGQGEADFVYREDERQRMREVACNPPGFVARLSLSRTLPLSLDTSTISGVLNTLYLGYEAFMCKEREREGERKGERAWRLDVVINLERLCVCLRDFVETNEALGRLIAKKVFSFVASCINQYEGNRVQGMQLLTGLQSHVSSYKAESDDPSVYSVPPLSVSLAWSRIVFGLASYAEAPLSSLFVDSKVARGCYLRQKNTQRVYLDEYADPIDTCYQKGKTEVHIPRDVTDLPLFLSTLVAVPVSLYPADNRVPQILARCISSGETAAGVVGLIDGSATVRQPFTKKEADRMQERENYVPRIYEEVTERDENRQRLMVTGDVYKHCATVDFDRARAGEKIELTFVRDCDILGLHIGRGTRGVLVGYMGYDPRLSGVESPIVSEAEGTGQISSDGDIQMRDMIVEVSCFRTNLSMSILSTLYQPLLWMRYGPEVLAAQTETEASKSTDDTSVGEAKKSEGGADPTPSANPLASESKDRQIMARLQQSTDMDRQNRAARAIEQELKAGLKDPDANMPTLLDVIRRRERRAEVVPLSAQQVQRVHDHAAYGQWLYSQVGDIVDGRICDDIPVGMGANQGKTVEGERERTSHKAPSTSTVPHRSGYCSAVRIVRKREMGSGREARRRRRVTLGDVAPKAGGVSGGTTSGDDERDVVLFPLQRVYPSDRERGRDAEEGEKSDALPPVPPTAPGSETSTTKGTALGGMWPLDSKSGGDRDIPDSFVADHGLALPPLGETLVRIQHSFHLVAKLLEHPPVPLVTPNMRLAIDLGIMCAFTSVLYYRAHFSTPDLAPSNPSEGLPELPLSEYLPPLRVVVQAVRASHPTMPAYMAHAPFRDAIVCGYRVVEVEDEWPSIPSREDRRNEIRAMCLEIMTRYPFYFTSVPALVPAQDGDSTLATVGERTRKTSVETWELAFRTAVAHVSRSLPNRAGTRQYVPSPFTDMSVVSPHTPAGCVQLINGDSAVTAHAAYLCHSLMITLQSRSKGQRTRPSRGQAYSLEAASDDETEGGEAAPSTPRGTKAGSEDVVVEKPWLSAADVNLLWVLVTLSSDLPCRLSALRSLCHVGALSRCASSTGPTCTDCDGTPFTVGGVPMPSVAVQRAIVNHPVFGIISVQSKFPVLLLLSHILSGERLRGGQTHRPEGERMAGERERNMLRSPGMSPGIFGFDPLLSDTPSALGAPTVSAASPLRLPSLDCQEQREREREKSVIIDAMCHVAFHVLKISVSSLAMASPVASPSTSRASPAKRNLTLSLSDPIGPRAYLALSLALVQVFSSPTRSPLRRGTATYSIPLALTTRRDLLFLANALLHSSNGNSSIGDAEGERLTSVEAGQGEGSDMFTSSTTTATRLRRYATFTAACHLVRAAFSIERERGQGREKERQRQREKVLDSLSVSVLTGLAHARVTLSISLLFSHCLTVEGEDGTNGSGERDTASKSSNAASEEVGDSSDSSLHSLSPPGSGDSLLEGVKQEEEQGKGDAEGGWMDSSLSTDSVAVDTERRAVEYVRRGYLTETGSVFGLGRVYTVTMPSLVPSDVVPAQTEQDGDSADKMERDILALSSWRQMELAQAASALGFHSDGDQAGAFPRSSALLTPTERQELSFHPMFSLASVPDIYPTLADTRRRMQGELAERDGAPCPLKREDTPLTVDGARYVAGQLNTMRVHVRTQCSLVRSMCLLLRHTQLPTQHLYPVPDTTPVTATPSVTNSVTPSVTSSTPITPQVAPAAASTSASAAKGLAPASPTPTPTVPVTPVSPAATKTSPTTLAPRSASASAGSDVFQGVVADLLKLMLYSYPCDTHTDLHNTLGETLRHVLTHNTVPAVTSGGIVPRFLALPRPDLVEGEILFEAQVISRMRGTLRAEGERERELSEDDTGNPSLLNLWSVVDTVLWVAASPGFAEKRSLVMPGVALSLVELMADIYQDHGHDLFLWPSGKEYQGAKCPDTFQKALTTKNAYGEREVVDERSVCETFANPRAFMTQITTLNDIERDRQIRQQTSGADPTPSEGVVDRVIGRRFVLFFMSLLGHVSQIENIPAHIHRVHRLLASVDSAAVSGIDAVNIVQGVKALIAMYTRAGFCLDAGDLATLSHITNHLLCRTGTETQTKGEREGTDNSLLFLHSIGLLILSVLSVEMPPDATEELSSLVSVAVQFVRVAVDTLEEIGDRRSAYTERAKNKGAAGEGEREGMASPSGEEEEDQSEEYTASSTGGVLCCDTLPCCESTLSPLYPLEMSLSLSLCEVTSKVLDRASALNASTATASEIEGLSFRFLNRISVSLQNKSVTSHVAESIQSAAKTQLLNSE</sequence>
<feature type="region of interest" description="Disordered" evidence="1">
    <location>
        <begin position="807"/>
        <end position="845"/>
    </location>
</feature>
<feature type="region of interest" description="Disordered" evidence="1">
    <location>
        <begin position="217"/>
        <end position="254"/>
    </location>
</feature>
<feature type="compositionally biased region" description="Low complexity" evidence="1">
    <location>
        <begin position="2063"/>
        <end position="2103"/>
    </location>
</feature>
<feature type="region of interest" description="Disordered" evidence="1">
    <location>
        <begin position="2063"/>
        <end position="2135"/>
    </location>
</feature>
<accession>A0A9K3CNC9</accession>
<feature type="compositionally biased region" description="Basic and acidic residues" evidence="1">
    <location>
        <begin position="224"/>
        <end position="248"/>
    </location>
</feature>
<proteinExistence type="predicted"/>
<feature type="compositionally biased region" description="Basic and acidic residues" evidence="1">
    <location>
        <begin position="1832"/>
        <end position="1843"/>
    </location>
</feature>
<protein>
    <submittedName>
        <fullName evidence="2">Uncharacterized protein</fullName>
    </submittedName>
</protein>
<reference evidence="2 3" key="1">
    <citation type="journal article" date="2018" name="PLoS ONE">
        <title>The draft genome of Kipferlia bialata reveals reductive genome evolution in fornicate parasites.</title>
        <authorList>
            <person name="Tanifuji G."/>
            <person name="Takabayashi S."/>
            <person name="Kume K."/>
            <person name="Takagi M."/>
            <person name="Nakayama T."/>
            <person name="Kamikawa R."/>
            <person name="Inagaki Y."/>
            <person name="Hashimoto T."/>
        </authorList>
    </citation>
    <scope>NUCLEOTIDE SEQUENCE [LARGE SCALE GENOMIC DNA]</scope>
    <source>
        <strain evidence="2">NY0173</strain>
    </source>
</reference>
<feature type="compositionally biased region" description="Low complexity" evidence="1">
    <location>
        <begin position="1811"/>
        <end position="1831"/>
    </location>
</feature>
<name>A0A9K3CNC9_9EUKA</name>
<feature type="compositionally biased region" description="Basic and acidic residues" evidence="1">
    <location>
        <begin position="810"/>
        <end position="828"/>
    </location>
</feature>
<organism evidence="2 3">
    <name type="scientific">Kipferlia bialata</name>
    <dbReference type="NCBI Taxonomy" id="797122"/>
    <lineage>
        <taxon>Eukaryota</taxon>
        <taxon>Metamonada</taxon>
        <taxon>Carpediemonas-like organisms</taxon>
        <taxon>Kipferlia</taxon>
    </lineage>
</organism>
<feature type="region of interest" description="Disordered" evidence="1">
    <location>
        <begin position="982"/>
        <end position="1076"/>
    </location>
</feature>
<feature type="compositionally biased region" description="Basic and acidic residues" evidence="1">
    <location>
        <begin position="1030"/>
        <end position="1046"/>
    </location>
</feature>
<feature type="region of interest" description="Disordered" evidence="1">
    <location>
        <begin position="1347"/>
        <end position="1389"/>
    </location>
</feature>
<keyword evidence="3" id="KW-1185">Reference proteome</keyword>
<feature type="region of interest" description="Disordered" evidence="1">
    <location>
        <begin position="1784"/>
        <end position="1856"/>
    </location>
</feature>